<dbReference type="CDD" id="cd01189">
    <property type="entry name" value="INT_ICEBs1_C_like"/>
    <property type="match status" value="1"/>
</dbReference>
<evidence type="ECO:0000313" key="6">
    <source>
        <dbReference type="EMBL" id="TFC21384.1"/>
    </source>
</evidence>
<feature type="domain" description="Tyr recombinase" evidence="5">
    <location>
        <begin position="179"/>
        <end position="386"/>
    </location>
</feature>
<evidence type="ECO:0000256" key="2">
    <source>
        <dbReference type="ARBA" id="ARBA00023125"/>
    </source>
</evidence>
<feature type="region of interest" description="Disordered" evidence="4">
    <location>
        <begin position="384"/>
        <end position="433"/>
    </location>
</feature>
<dbReference type="Proteomes" id="UP000297604">
    <property type="component" value="Unassembled WGS sequence"/>
</dbReference>
<dbReference type="InterPro" id="IPR010998">
    <property type="entry name" value="Integrase_recombinase_N"/>
</dbReference>
<organism evidence="6 7">
    <name type="scientific">Cryobacterium glucosi</name>
    <dbReference type="NCBI Taxonomy" id="1259175"/>
    <lineage>
        <taxon>Bacteria</taxon>
        <taxon>Bacillati</taxon>
        <taxon>Actinomycetota</taxon>
        <taxon>Actinomycetes</taxon>
        <taxon>Micrococcales</taxon>
        <taxon>Microbacteriaceae</taxon>
        <taxon>Cryobacterium</taxon>
    </lineage>
</organism>
<dbReference type="InterPro" id="IPR013762">
    <property type="entry name" value="Integrase-like_cat_sf"/>
</dbReference>
<dbReference type="Pfam" id="PF00589">
    <property type="entry name" value="Phage_integrase"/>
    <property type="match status" value="1"/>
</dbReference>
<comment type="similarity">
    <text evidence="1">Belongs to the 'phage' integrase family.</text>
</comment>
<evidence type="ECO:0000313" key="7">
    <source>
        <dbReference type="Proteomes" id="UP000297604"/>
    </source>
</evidence>
<protein>
    <submittedName>
        <fullName evidence="6">Site-specific integrase</fullName>
    </submittedName>
</protein>
<keyword evidence="7" id="KW-1185">Reference proteome</keyword>
<dbReference type="InterPro" id="IPR002104">
    <property type="entry name" value="Integrase_catalytic"/>
</dbReference>
<name>A0ABY2IQN8_9MICO</name>
<dbReference type="PANTHER" id="PTHR30349">
    <property type="entry name" value="PHAGE INTEGRASE-RELATED"/>
    <property type="match status" value="1"/>
</dbReference>
<dbReference type="RefSeq" id="WP_134561414.1">
    <property type="nucleotide sequence ID" value="NZ_SOFS01000016.1"/>
</dbReference>
<reference evidence="6 7" key="1">
    <citation type="submission" date="2019-03" db="EMBL/GenBank/DDBJ databases">
        <title>Genomics of glacier-inhabiting Cryobacterium strains.</title>
        <authorList>
            <person name="Liu Q."/>
            <person name="Xin Y.-H."/>
        </authorList>
    </citation>
    <scope>NUCLEOTIDE SEQUENCE [LARGE SCALE GENOMIC DNA]</scope>
    <source>
        <strain evidence="6 7">MDB1-5</strain>
    </source>
</reference>
<dbReference type="Gene3D" id="1.10.443.10">
    <property type="entry name" value="Intergrase catalytic core"/>
    <property type="match status" value="1"/>
</dbReference>
<comment type="caution">
    <text evidence="6">The sequence shown here is derived from an EMBL/GenBank/DDBJ whole genome shotgun (WGS) entry which is preliminary data.</text>
</comment>
<keyword evidence="2" id="KW-0238">DNA-binding</keyword>
<dbReference type="PROSITE" id="PS51898">
    <property type="entry name" value="TYR_RECOMBINASE"/>
    <property type="match status" value="1"/>
</dbReference>
<gene>
    <name evidence="6" type="ORF">E3O46_07255</name>
</gene>
<dbReference type="Pfam" id="PF22022">
    <property type="entry name" value="Phage_int_M"/>
    <property type="match status" value="1"/>
</dbReference>
<evidence type="ECO:0000256" key="3">
    <source>
        <dbReference type="ARBA" id="ARBA00023172"/>
    </source>
</evidence>
<evidence type="ECO:0000259" key="5">
    <source>
        <dbReference type="PROSITE" id="PS51898"/>
    </source>
</evidence>
<keyword evidence="3" id="KW-0233">DNA recombination</keyword>
<dbReference type="EMBL" id="SOFS01000016">
    <property type="protein sequence ID" value="TFC21384.1"/>
    <property type="molecule type" value="Genomic_DNA"/>
</dbReference>
<evidence type="ECO:0000256" key="1">
    <source>
        <dbReference type="ARBA" id="ARBA00008857"/>
    </source>
</evidence>
<sequence>MAGRPRLPISTFGAIKTTKIGPDRYRATTVFRDWDGQSRQVGVTRSSRNAAQSALKVELAGRMRAGGVGDALNAGSPFPMLADAWLEDVMLDVDRAQGTKDTYKRELRVLVMPFFEHFTIREVTVGRIELFLKKQREKSYTRAKHSRTILNMIMAFAVRREIITRNPVKETSRMKKPPHTPKALTTEQITAIRLAAREWRTGEGTKGPRSDGQVRDIIEVMLGTATRIGEALALRQCDVDLDADPPRVTISGTLVVHNGVGVLRQAHPKTHESNRVIAVPQFAVDVIRQRLALIDPDDAEHLLFYSRNGTPLTPYNVRRTFRGILRNAGLEDMEISPHSFRRTGATLLANELGIQAAADMLGHTSTSTTKAHYAEPDRTVKSEPATVLQRLAPPPSSGDPSVSKVPNSEAGAPLIGPASGKAGAKRRLPDRPD</sequence>
<dbReference type="InterPro" id="IPR050090">
    <property type="entry name" value="Tyrosine_recombinase_XerCD"/>
</dbReference>
<dbReference type="SUPFAM" id="SSF56349">
    <property type="entry name" value="DNA breaking-rejoining enzymes"/>
    <property type="match status" value="1"/>
</dbReference>
<evidence type="ECO:0000256" key="4">
    <source>
        <dbReference type="SAM" id="MobiDB-lite"/>
    </source>
</evidence>
<dbReference type="Gene3D" id="1.10.150.130">
    <property type="match status" value="1"/>
</dbReference>
<dbReference type="PANTHER" id="PTHR30349:SF64">
    <property type="entry name" value="PROPHAGE INTEGRASE INTD-RELATED"/>
    <property type="match status" value="1"/>
</dbReference>
<dbReference type="InterPro" id="IPR053876">
    <property type="entry name" value="Phage_int_M"/>
</dbReference>
<dbReference type="InterPro" id="IPR011010">
    <property type="entry name" value="DNA_brk_join_enz"/>
</dbReference>
<accession>A0ABY2IQN8</accession>
<proteinExistence type="inferred from homology"/>